<dbReference type="KEGG" id="net:Neut_2332"/>
<evidence type="ECO:0000313" key="9">
    <source>
        <dbReference type="EMBL" id="ABI60549.1"/>
    </source>
</evidence>
<keyword evidence="4" id="KW-0479">Metal-binding</keyword>
<dbReference type="GO" id="GO:0009055">
    <property type="term" value="F:electron transfer activity"/>
    <property type="evidence" value="ECO:0007669"/>
    <property type="project" value="TreeGrafter"/>
</dbReference>
<gene>
    <name evidence="9" type="ordered locus">Neut_2332</name>
</gene>
<evidence type="ECO:0000256" key="6">
    <source>
        <dbReference type="ARBA" id="ARBA00023004"/>
    </source>
</evidence>
<dbReference type="AlphaFoldDB" id="Q0ADN3"/>
<evidence type="ECO:0000256" key="3">
    <source>
        <dbReference type="ARBA" id="ARBA00022617"/>
    </source>
</evidence>
<dbReference type="PANTHER" id="PTHR30333">
    <property type="entry name" value="CYTOCHROME C-TYPE PROTEIN"/>
    <property type="match status" value="1"/>
</dbReference>
<protein>
    <submittedName>
        <fullName evidence="9">NapC/NirT cytochrome c domain protein</fullName>
    </submittedName>
</protein>
<dbReference type="PANTHER" id="PTHR30333:SF3">
    <property type="entry name" value="CYTOCHROME C-TYPE PROTEIN TORY"/>
    <property type="match status" value="1"/>
</dbReference>
<dbReference type="Proteomes" id="UP000001966">
    <property type="component" value="Chromosome"/>
</dbReference>
<keyword evidence="2" id="KW-0813">Transport</keyword>
<evidence type="ECO:0000256" key="4">
    <source>
        <dbReference type="ARBA" id="ARBA00022723"/>
    </source>
</evidence>
<dbReference type="SUPFAM" id="SSF48695">
    <property type="entry name" value="Multiheme cytochromes"/>
    <property type="match status" value="1"/>
</dbReference>
<accession>Q0ADN3</accession>
<comment type="subcellular location">
    <subcellularLocation>
        <location evidence="1">Cell envelope</location>
    </subcellularLocation>
</comment>
<evidence type="ECO:0000256" key="2">
    <source>
        <dbReference type="ARBA" id="ARBA00022448"/>
    </source>
</evidence>
<dbReference type="eggNOG" id="COG3005">
    <property type="taxonomic scope" value="Bacteria"/>
</dbReference>
<feature type="compositionally biased region" description="Acidic residues" evidence="7">
    <location>
        <begin position="191"/>
        <end position="223"/>
    </location>
</feature>
<dbReference type="InterPro" id="IPR005126">
    <property type="entry name" value="NapC/NirT_cyt_c_N"/>
</dbReference>
<evidence type="ECO:0000256" key="5">
    <source>
        <dbReference type="ARBA" id="ARBA00022982"/>
    </source>
</evidence>
<organism evidence="9 10">
    <name type="scientific">Nitrosomonas eutropha (strain DSM 101675 / C91 / Nm57)</name>
    <dbReference type="NCBI Taxonomy" id="335283"/>
    <lineage>
        <taxon>Bacteria</taxon>
        <taxon>Pseudomonadati</taxon>
        <taxon>Pseudomonadota</taxon>
        <taxon>Betaproteobacteria</taxon>
        <taxon>Nitrosomonadales</taxon>
        <taxon>Nitrosomonadaceae</taxon>
        <taxon>Nitrosomonas</taxon>
    </lineage>
</organism>
<dbReference type="EMBL" id="CP000450">
    <property type="protein sequence ID" value="ABI60549.1"/>
    <property type="molecule type" value="Genomic_DNA"/>
</dbReference>
<evidence type="ECO:0000256" key="1">
    <source>
        <dbReference type="ARBA" id="ARBA00004196"/>
    </source>
</evidence>
<dbReference type="Pfam" id="PF03264">
    <property type="entry name" value="Cytochrom_NNT"/>
    <property type="match status" value="1"/>
</dbReference>
<evidence type="ECO:0000259" key="8">
    <source>
        <dbReference type="Pfam" id="PF03264"/>
    </source>
</evidence>
<keyword evidence="6" id="KW-0408">Iron</keyword>
<dbReference type="InterPro" id="IPR051174">
    <property type="entry name" value="Cytochrome_c-type_ET"/>
</dbReference>
<feature type="domain" description="NapC/NirT cytochrome c N-terminal" evidence="8">
    <location>
        <begin position="7"/>
        <end position="171"/>
    </location>
</feature>
<dbReference type="GO" id="GO:0030313">
    <property type="term" value="C:cell envelope"/>
    <property type="evidence" value="ECO:0007669"/>
    <property type="project" value="UniProtKB-SubCell"/>
</dbReference>
<dbReference type="GO" id="GO:0009061">
    <property type="term" value="P:anaerobic respiration"/>
    <property type="evidence" value="ECO:0007669"/>
    <property type="project" value="TreeGrafter"/>
</dbReference>
<dbReference type="HOGENOM" id="CLU_096753_2_0_4"/>
<proteinExistence type="predicted"/>
<dbReference type="InterPro" id="IPR036280">
    <property type="entry name" value="Multihaem_cyt_sf"/>
</dbReference>
<dbReference type="Gene3D" id="1.10.3820.10">
    <property type="entry name" value="Di-heme elbow motif domain"/>
    <property type="match status" value="1"/>
</dbReference>
<dbReference type="InterPro" id="IPR038266">
    <property type="entry name" value="NapC/NirT_cytc_sf"/>
</dbReference>
<evidence type="ECO:0000313" key="10">
    <source>
        <dbReference type="Proteomes" id="UP000001966"/>
    </source>
</evidence>
<keyword evidence="5" id="KW-0249">Electron transport</keyword>
<evidence type="ECO:0000256" key="7">
    <source>
        <dbReference type="SAM" id="MobiDB-lite"/>
    </source>
</evidence>
<dbReference type="OrthoDB" id="9782159at2"/>
<name>Q0ADN3_NITEC</name>
<feature type="region of interest" description="Disordered" evidence="7">
    <location>
        <begin position="188"/>
        <end position="237"/>
    </location>
</feature>
<dbReference type="GO" id="GO:0046872">
    <property type="term" value="F:metal ion binding"/>
    <property type="evidence" value="ECO:0007669"/>
    <property type="project" value="UniProtKB-KW"/>
</dbReference>
<reference evidence="9 10" key="1">
    <citation type="journal article" date="2007" name="Environ. Microbiol.">
        <title>Whole-genome analysis of the ammonia-oxidizing bacterium, Nitrosomonas eutropha C91: implications for niche adaptation.</title>
        <authorList>
            <person name="Stein L.Y."/>
            <person name="Arp D.J."/>
            <person name="Berube P.M."/>
            <person name="Chain P.S."/>
            <person name="Hauser L."/>
            <person name="Jetten M.S."/>
            <person name="Klotz M.G."/>
            <person name="Larimer F.W."/>
            <person name="Norton J.M."/>
            <person name="Op den Camp H.J.M."/>
            <person name="Shin M."/>
            <person name="Wei X."/>
        </authorList>
    </citation>
    <scope>NUCLEOTIDE SEQUENCE [LARGE SCALE GENOMIC DNA]</scope>
    <source>
        <strain evidence="10">DSM 101675 / C91 / Nm57</strain>
    </source>
</reference>
<keyword evidence="3" id="KW-0349">Heme</keyword>
<sequence precursor="true">MTRLQKGSIGTLLTGALLGIALVAVVFGGEAALSTEEFCTSCHSMSYPQSELKESTHYGALGINPTCKDCHIPQGIENFHLAVATHVVDGARELWLEMVNDYSTLEKFNERRLEMAHDARMNLKKWDSITCRTCHVKPAPPGESAQAEHKKMETEGATCIDCHQNLVHEEAPMTDLNASLAAGKLVLKSEEGDDDVDDVDDVDDEDEEVEVEVEETETADDSDSASSSNHDDDSDDE</sequence>
<dbReference type="RefSeq" id="WP_011635322.1">
    <property type="nucleotide sequence ID" value="NC_008344.1"/>
</dbReference>